<dbReference type="EMBL" id="JACGCI010000066">
    <property type="protein sequence ID" value="KAF6749026.1"/>
    <property type="molecule type" value="Genomic_DNA"/>
</dbReference>
<evidence type="ECO:0000313" key="3">
    <source>
        <dbReference type="Proteomes" id="UP000521943"/>
    </source>
</evidence>
<feature type="region of interest" description="Disordered" evidence="1">
    <location>
        <begin position="1"/>
        <end position="27"/>
    </location>
</feature>
<keyword evidence="3" id="KW-1185">Reference proteome</keyword>
<feature type="region of interest" description="Disordered" evidence="1">
    <location>
        <begin position="49"/>
        <end position="81"/>
    </location>
</feature>
<accession>A0A8H6HNP4</accession>
<dbReference type="AlphaFoldDB" id="A0A8H6HNP4"/>
<evidence type="ECO:0000313" key="2">
    <source>
        <dbReference type="EMBL" id="KAF6749026.1"/>
    </source>
</evidence>
<sequence length="150" mass="16280">MNTDEIAPAAVQEAQPSSSSRHTIHDQSRYLVENTETAAHCAYSSSLVNWAGGTAEEKGDKRGKAKGNPEAPPTEPSMWLWRPRPAKQFGGVQIGGVVQTSRRVSRYEEERWRVPTGSATSVDQPTGGAVISRRCSLATDLSPAEPNPRH</sequence>
<feature type="region of interest" description="Disordered" evidence="1">
    <location>
        <begin position="109"/>
        <end position="129"/>
    </location>
</feature>
<reference evidence="2 3" key="1">
    <citation type="submission" date="2020-07" db="EMBL/GenBank/DDBJ databases">
        <title>Comparative genomics of pyrophilous fungi reveals a link between fire events and developmental genes.</title>
        <authorList>
            <consortium name="DOE Joint Genome Institute"/>
            <person name="Steindorff A.S."/>
            <person name="Carver A."/>
            <person name="Calhoun S."/>
            <person name="Stillman K."/>
            <person name="Liu H."/>
            <person name="Lipzen A."/>
            <person name="Pangilinan J."/>
            <person name="Labutti K."/>
            <person name="Bruns T.D."/>
            <person name="Grigoriev I.V."/>
        </authorList>
    </citation>
    <scope>NUCLEOTIDE SEQUENCE [LARGE SCALE GENOMIC DNA]</scope>
    <source>
        <strain evidence="2 3">CBS 144469</strain>
    </source>
</reference>
<comment type="caution">
    <text evidence="2">The sequence shown here is derived from an EMBL/GenBank/DDBJ whole genome shotgun (WGS) entry which is preliminary data.</text>
</comment>
<name>A0A8H6HNP4_9AGAR</name>
<protein>
    <submittedName>
        <fullName evidence="2">Uncharacterized protein</fullName>
    </submittedName>
</protein>
<evidence type="ECO:0000256" key="1">
    <source>
        <dbReference type="SAM" id="MobiDB-lite"/>
    </source>
</evidence>
<proteinExistence type="predicted"/>
<dbReference type="Proteomes" id="UP000521943">
    <property type="component" value="Unassembled WGS sequence"/>
</dbReference>
<organism evidence="2 3">
    <name type="scientific">Ephemerocybe angulata</name>
    <dbReference type="NCBI Taxonomy" id="980116"/>
    <lineage>
        <taxon>Eukaryota</taxon>
        <taxon>Fungi</taxon>
        <taxon>Dikarya</taxon>
        <taxon>Basidiomycota</taxon>
        <taxon>Agaricomycotina</taxon>
        <taxon>Agaricomycetes</taxon>
        <taxon>Agaricomycetidae</taxon>
        <taxon>Agaricales</taxon>
        <taxon>Agaricineae</taxon>
        <taxon>Psathyrellaceae</taxon>
        <taxon>Ephemerocybe</taxon>
    </lineage>
</organism>
<gene>
    <name evidence="2" type="ORF">DFP72DRAFT_852881</name>
</gene>